<dbReference type="InParanoid" id="A0A1D3CWX8"/>
<dbReference type="EMBL" id="JROU02001659">
    <property type="protein sequence ID" value="OEH75697.1"/>
    <property type="molecule type" value="Genomic_DNA"/>
</dbReference>
<evidence type="ECO:0000313" key="3">
    <source>
        <dbReference type="EMBL" id="OEH75697.1"/>
    </source>
</evidence>
<evidence type="ECO:0000256" key="2">
    <source>
        <dbReference type="SAM" id="MobiDB-lite"/>
    </source>
</evidence>
<organism evidence="3 4">
    <name type="scientific">Cyclospora cayetanensis</name>
    <dbReference type="NCBI Taxonomy" id="88456"/>
    <lineage>
        <taxon>Eukaryota</taxon>
        <taxon>Sar</taxon>
        <taxon>Alveolata</taxon>
        <taxon>Apicomplexa</taxon>
        <taxon>Conoidasida</taxon>
        <taxon>Coccidia</taxon>
        <taxon>Eucoccidiorida</taxon>
        <taxon>Eimeriorina</taxon>
        <taxon>Eimeriidae</taxon>
        <taxon>Cyclospora</taxon>
    </lineage>
</organism>
<name>A0A1D3CWX8_9EIME</name>
<feature type="compositionally biased region" description="Low complexity" evidence="2">
    <location>
        <begin position="43"/>
        <end position="92"/>
    </location>
</feature>
<accession>A0A1D3CWX8</accession>
<feature type="region of interest" description="Disordered" evidence="2">
    <location>
        <begin position="43"/>
        <end position="106"/>
    </location>
</feature>
<sequence>MLAEESLLHSALARGGDSFSSAAVAKKKAELATDKTAVFHVQQLQKPHQQQKHGVAPAAEKGAATAALAADESESAATAQQIEEAPPTAAAAAERRKTPEAARAGESAFKGNIRRLFRLDTDLFTAEHISATKDAKAELIAEQQAEEKAEQRREAERLEALRQKAERERREKEEVGFCC</sequence>
<evidence type="ECO:0000313" key="4">
    <source>
        <dbReference type="Proteomes" id="UP000095192"/>
    </source>
</evidence>
<protein>
    <submittedName>
        <fullName evidence="3">Uncharacterized protein</fullName>
    </submittedName>
</protein>
<reference evidence="3 4" key="1">
    <citation type="journal article" date="2016" name="BMC Genomics">
        <title>Comparative genomics reveals Cyclospora cayetanensis possesses coccidia-like metabolism and invasion components but unique surface antigens.</title>
        <authorList>
            <person name="Liu S."/>
            <person name="Wang L."/>
            <person name="Zheng H."/>
            <person name="Xu Z."/>
            <person name="Roellig D.M."/>
            <person name="Li N."/>
            <person name="Frace M.A."/>
            <person name="Tang K."/>
            <person name="Arrowood M.J."/>
            <person name="Moss D.M."/>
            <person name="Zhang L."/>
            <person name="Feng Y."/>
            <person name="Xiao L."/>
        </authorList>
    </citation>
    <scope>NUCLEOTIDE SEQUENCE [LARGE SCALE GENOMIC DNA]</scope>
    <source>
        <strain evidence="3 4">CHN_HEN01</strain>
    </source>
</reference>
<dbReference type="Proteomes" id="UP000095192">
    <property type="component" value="Unassembled WGS sequence"/>
</dbReference>
<evidence type="ECO:0000256" key="1">
    <source>
        <dbReference type="SAM" id="Coils"/>
    </source>
</evidence>
<dbReference type="AlphaFoldDB" id="A0A1D3CWX8"/>
<feature type="coiled-coil region" evidence="1">
    <location>
        <begin position="132"/>
        <end position="175"/>
    </location>
</feature>
<keyword evidence="1" id="KW-0175">Coiled coil</keyword>
<keyword evidence="4" id="KW-1185">Reference proteome</keyword>
<gene>
    <name evidence="3" type="ORF">cyc_07182</name>
</gene>
<dbReference type="VEuPathDB" id="ToxoDB:cyc_07182"/>
<proteinExistence type="predicted"/>
<comment type="caution">
    <text evidence="3">The sequence shown here is derived from an EMBL/GenBank/DDBJ whole genome shotgun (WGS) entry which is preliminary data.</text>
</comment>